<dbReference type="AlphaFoldDB" id="A0A3D9ZT82"/>
<dbReference type="Pfam" id="PF01467">
    <property type="entry name" value="CTP_transf_like"/>
    <property type="match status" value="1"/>
</dbReference>
<evidence type="ECO:0000256" key="3">
    <source>
        <dbReference type="ARBA" id="ARBA00022695"/>
    </source>
</evidence>
<keyword evidence="7 9" id="KW-0173">Coenzyme A biosynthesis</keyword>
<accession>A0A3D9ZT82</accession>
<dbReference type="GO" id="GO:0005524">
    <property type="term" value="F:ATP binding"/>
    <property type="evidence" value="ECO:0007669"/>
    <property type="project" value="UniProtKB-KW"/>
</dbReference>
<feature type="binding site" evidence="9">
    <location>
        <begin position="22"/>
        <end position="23"/>
    </location>
    <ligand>
        <name>ATP</name>
        <dbReference type="ChEBI" id="CHEBI:30616"/>
    </ligand>
</feature>
<evidence type="ECO:0000256" key="6">
    <source>
        <dbReference type="ARBA" id="ARBA00022842"/>
    </source>
</evidence>
<feature type="binding site" evidence="9">
    <location>
        <begin position="102"/>
        <end position="104"/>
    </location>
    <ligand>
        <name>ATP</name>
        <dbReference type="ChEBI" id="CHEBI:30616"/>
    </ligand>
</feature>
<dbReference type="InterPro" id="IPR014729">
    <property type="entry name" value="Rossmann-like_a/b/a_fold"/>
</dbReference>
<name>A0A3D9ZT82_9ACTN</name>
<feature type="binding site" evidence="9">
    <location>
        <position position="30"/>
    </location>
    <ligand>
        <name>ATP</name>
        <dbReference type="ChEBI" id="CHEBI:30616"/>
    </ligand>
</feature>
<feature type="site" description="Transition state stabilizer" evidence="9">
    <location>
        <position position="30"/>
    </location>
</feature>
<feature type="binding site" evidence="9">
    <location>
        <position position="101"/>
    </location>
    <ligand>
        <name>substrate</name>
    </ligand>
</feature>
<evidence type="ECO:0000313" key="11">
    <source>
        <dbReference type="EMBL" id="REF99203.1"/>
    </source>
</evidence>
<feature type="binding site" evidence="9">
    <location>
        <begin position="135"/>
        <end position="141"/>
    </location>
    <ligand>
        <name>ATP</name>
        <dbReference type="ChEBI" id="CHEBI:30616"/>
    </ligand>
</feature>
<dbReference type="NCBIfam" id="TIGR00125">
    <property type="entry name" value="cyt_tran_rel"/>
    <property type="match status" value="1"/>
</dbReference>
<dbReference type="PRINTS" id="PR01020">
    <property type="entry name" value="LPSBIOSNTHSS"/>
</dbReference>
<gene>
    <name evidence="9" type="primary">coaD</name>
    <name evidence="11" type="ORF">DFJ67_5230</name>
</gene>
<evidence type="ECO:0000256" key="7">
    <source>
        <dbReference type="ARBA" id="ARBA00022993"/>
    </source>
</evidence>
<dbReference type="InterPro" id="IPR004821">
    <property type="entry name" value="Cyt_trans-like"/>
</dbReference>
<dbReference type="NCBIfam" id="TIGR01510">
    <property type="entry name" value="coaD_prev_kdtB"/>
    <property type="match status" value="1"/>
</dbReference>
<feature type="binding site" evidence="9">
    <location>
        <position position="87"/>
    </location>
    <ligand>
        <name>substrate</name>
    </ligand>
</feature>
<comment type="function">
    <text evidence="9">Reversibly transfers an adenylyl group from ATP to 4'-phosphopantetheine, yielding dephospho-CoA (dPCoA) and pyrophosphate.</text>
</comment>
<comment type="similarity">
    <text evidence="9">Belongs to the bacterial CoaD family.</text>
</comment>
<evidence type="ECO:0000256" key="4">
    <source>
        <dbReference type="ARBA" id="ARBA00022741"/>
    </source>
</evidence>
<comment type="pathway">
    <text evidence="9">Cofactor biosynthesis; coenzyme A biosynthesis; CoA from (R)-pantothenate: step 4/5.</text>
</comment>
<dbReference type="InterPro" id="IPR001980">
    <property type="entry name" value="PPAT"/>
</dbReference>
<comment type="subcellular location">
    <subcellularLocation>
        <location evidence="9">Cytoplasm</location>
    </subcellularLocation>
</comment>
<dbReference type="PANTHER" id="PTHR21342:SF1">
    <property type="entry name" value="PHOSPHOPANTETHEINE ADENYLYLTRANSFERASE"/>
    <property type="match status" value="1"/>
</dbReference>
<evidence type="ECO:0000259" key="10">
    <source>
        <dbReference type="Pfam" id="PF01467"/>
    </source>
</evidence>
<dbReference type="GO" id="GO:0004595">
    <property type="term" value="F:pantetheine-phosphate adenylyltransferase activity"/>
    <property type="evidence" value="ECO:0007669"/>
    <property type="project" value="UniProtKB-UniRule"/>
</dbReference>
<evidence type="ECO:0000256" key="1">
    <source>
        <dbReference type="ARBA" id="ARBA00022490"/>
    </source>
</evidence>
<dbReference type="Proteomes" id="UP000256913">
    <property type="component" value="Unassembled WGS sequence"/>
</dbReference>
<keyword evidence="2 9" id="KW-0808">Transferase</keyword>
<comment type="cofactor">
    <cofactor evidence="9">
        <name>Mg(2+)</name>
        <dbReference type="ChEBI" id="CHEBI:18420"/>
    </cofactor>
</comment>
<reference evidence="11 12" key="1">
    <citation type="submission" date="2018-08" db="EMBL/GenBank/DDBJ databases">
        <title>Sequencing the genomes of 1000 actinobacteria strains.</title>
        <authorList>
            <person name="Klenk H.-P."/>
        </authorList>
    </citation>
    <scope>NUCLEOTIDE SEQUENCE [LARGE SCALE GENOMIC DNA]</scope>
    <source>
        <strain evidence="11 12">DSM 44099</strain>
    </source>
</reference>
<comment type="subunit">
    <text evidence="9">Homohexamer.</text>
</comment>
<feature type="binding site" evidence="9">
    <location>
        <position position="54"/>
    </location>
    <ligand>
        <name>substrate</name>
    </ligand>
</feature>
<dbReference type="Gene3D" id="3.40.50.620">
    <property type="entry name" value="HUPs"/>
    <property type="match status" value="1"/>
</dbReference>
<evidence type="ECO:0000256" key="5">
    <source>
        <dbReference type="ARBA" id="ARBA00022840"/>
    </source>
</evidence>
<comment type="caution">
    <text evidence="11">The sequence shown here is derived from an EMBL/GenBank/DDBJ whole genome shotgun (WGS) entry which is preliminary data.</text>
</comment>
<organism evidence="11 12">
    <name type="scientific">Asanoa ferruginea</name>
    <dbReference type="NCBI Taxonomy" id="53367"/>
    <lineage>
        <taxon>Bacteria</taxon>
        <taxon>Bacillati</taxon>
        <taxon>Actinomycetota</taxon>
        <taxon>Actinomycetes</taxon>
        <taxon>Micromonosporales</taxon>
        <taxon>Micromonosporaceae</taxon>
        <taxon>Asanoa</taxon>
    </lineage>
</organism>
<proteinExistence type="inferred from homology"/>
<evidence type="ECO:0000256" key="9">
    <source>
        <dbReference type="HAMAP-Rule" id="MF_00151"/>
    </source>
</evidence>
<keyword evidence="1 9" id="KW-0963">Cytoplasm</keyword>
<feature type="binding site" evidence="9">
    <location>
        <position position="112"/>
    </location>
    <ligand>
        <name>ATP</name>
        <dbReference type="ChEBI" id="CHEBI:30616"/>
    </ligand>
</feature>
<evidence type="ECO:0000256" key="8">
    <source>
        <dbReference type="ARBA" id="ARBA00029346"/>
    </source>
</evidence>
<evidence type="ECO:0000256" key="2">
    <source>
        <dbReference type="ARBA" id="ARBA00022679"/>
    </source>
</evidence>
<dbReference type="PANTHER" id="PTHR21342">
    <property type="entry name" value="PHOSPHOPANTETHEINE ADENYLYLTRANSFERASE"/>
    <property type="match status" value="1"/>
</dbReference>
<keyword evidence="6 9" id="KW-0460">Magnesium</keyword>
<dbReference type="EC" id="2.7.7.3" evidence="9"/>
<feature type="domain" description="Cytidyltransferase-like" evidence="10">
    <location>
        <begin position="18"/>
        <end position="144"/>
    </location>
</feature>
<dbReference type="SUPFAM" id="SSF52374">
    <property type="entry name" value="Nucleotidylyl transferase"/>
    <property type="match status" value="1"/>
</dbReference>
<dbReference type="GO" id="GO:0015937">
    <property type="term" value="P:coenzyme A biosynthetic process"/>
    <property type="evidence" value="ECO:0007669"/>
    <property type="project" value="UniProtKB-UniRule"/>
</dbReference>
<comment type="catalytic activity">
    <reaction evidence="8 9">
        <text>(R)-4'-phosphopantetheine + ATP + H(+) = 3'-dephospho-CoA + diphosphate</text>
        <dbReference type="Rhea" id="RHEA:19801"/>
        <dbReference type="ChEBI" id="CHEBI:15378"/>
        <dbReference type="ChEBI" id="CHEBI:30616"/>
        <dbReference type="ChEBI" id="CHEBI:33019"/>
        <dbReference type="ChEBI" id="CHEBI:57328"/>
        <dbReference type="ChEBI" id="CHEBI:61723"/>
        <dbReference type="EC" id="2.7.7.3"/>
    </reaction>
</comment>
<keyword evidence="4 9" id="KW-0547">Nucleotide-binding</keyword>
<dbReference type="GO" id="GO:0005737">
    <property type="term" value="C:cytoplasm"/>
    <property type="evidence" value="ECO:0007669"/>
    <property type="project" value="UniProtKB-SubCell"/>
</dbReference>
<sequence>MTATSDRGTAPLHGPVAVYPGTFDPFTPGHRDLVARARAMFERIIVLLAVNADKRPAAEATVRAALVRDAMPAAWGDVEVDTWTGLTTAYCLRRGATVIVRGVRTAADLGYEYQLAAMNEQLGIQTVWLPSRPDLVATSSTAARAYRSAQSAGGSTGPGPCIGSFGVATPDDVGPFIA</sequence>
<dbReference type="HAMAP" id="MF_00151">
    <property type="entry name" value="PPAT_bact"/>
    <property type="match status" value="1"/>
</dbReference>
<dbReference type="UniPathway" id="UPA00241">
    <property type="reaction ID" value="UER00355"/>
</dbReference>
<keyword evidence="3 9" id="KW-0548">Nucleotidyltransferase</keyword>
<dbReference type="EMBL" id="QUMQ01000001">
    <property type="protein sequence ID" value="REF99203.1"/>
    <property type="molecule type" value="Genomic_DNA"/>
</dbReference>
<keyword evidence="12" id="KW-1185">Reference proteome</keyword>
<protein>
    <recommendedName>
        <fullName evidence="9">Phosphopantetheine adenylyltransferase</fullName>
        <ecNumber evidence="9">2.7.7.3</ecNumber>
    </recommendedName>
    <alternativeName>
        <fullName evidence="9">Dephospho-CoA pyrophosphorylase</fullName>
    </alternativeName>
    <alternativeName>
        <fullName evidence="9">Pantetheine-phosphate adenylyltransferase</fullName>
        <shortName evidence="9">PPAT</shortName>
    </alternativeName>
</protein>
<evidence type="ECO:0000313" key="12">
    <source>
        <dbReference type="Proteomes" id="UP000256913"/>
    </source>
</evidence>
<feature type="binding site" evidence="9">
    <location>
        <position position="22"/>
    </location>
    <ligand>
        <name>substrate</name>
    </ligand>
</feature>
<keyword evidence="5 9" id="KW-0067">ATP-binding</keyword>